<dbReference type="InterPro" id="IPR039261">
    <property type="entry name" value="FNR_nucleotide-bd"/>
</dbReference>
<dbReference type="SUPFAM" id="SSF63380">
    <property type="entry name" value="Riboflavin synthase domain-like"/>
    <property type="match status" value="1"/>
</dbReference>
<accession>A0ABQ3HX54</accession>
<dbReference type="InterPro" id="IPR017938">
    <property type="entry name" value="Riboflavin_synthase-like_b-brl"/>
</dbReference>
<feature type="transmembrane region" description="Helical" evidence="3">
    <location>
        <begin position="299"/>
        <end position="320"/>
    </location>
</feature>
<feature type="domain" description="Flavodoxin-like" evidence="4">
    <location>
        <begin position="342"/>
        <end position="481"/>
    </location>
</feature>
<reference evidence="6" key="1">
    <citation type="journal article" date="2019" name="Int. J. Syst. Evol. Microbiol.">
        <title>The Global Catalogue of Microorganisms (GCM) 10K type strain sequencing project: providing services to taxonomists for standard genome sequencing and annotation.</title>
        <authorList>
            <consortium name="The Broad Institute Genomics Platform"/>
            <consortium name="The Broad Institute Genome Sequencing Center for Infectious Disease"/>
            <person name="Wu L."/>
            <person name="Ma J."/>
        </authorList>
    </citation>
    <scope>NUCLEOTIDE SEQUENCE [LARGE SCALE GENOMIC DNA]</scope>
    <source>
        <strain evidence="6">CGMCC 1.12966</strain>
    </source>
</reference>
<dbReference type="SUPFAM" id="SSF52218">
    <property type="entry name" value="Flavoproteins"/>
    <property type="match status" value="1"/>
</dbReference>
<dbReference type="InterPro" id="IPR029039">
    <property type="entry name" value="Flavoprotein-like_sf"/>
</dbReference>
<evidence type="ECO:0000256" key="3">
    <source>
        <dbReference type="SAM" id="Phobius"/>
    </source>
</evidence>
<dbReference type="Gene3D" id="3.40.50.80">
    <property type="entry name" value="Nucleotide-binding domain of ferredoxin-NADP reductase (FNR) module"/>
    <property type="match status" value="1"/>
</dbReference>
<protein>
    <recommendedName>
        <fullName evidence="2">NADPH--hemoprotein reductase</fullName>
        <ecNumber evidence="2">1.6.2.4</ecNumber>
    </recommendedName>
</protein>
<name>A0ABQ3HX54_9SPHI</name>
<evidence type="ECO:0000256" key="1">
    <source>
        <dbReference type="ARBA" id="ARBA00022630"/>
    </source>
</evidence>
<dbReference type="SUPFAM" id="SSF52343">
    <property type="entry name" value="Ferredoxin reductase-like, C-terminal NADP-linked domain"/>
    <property type="match status" value="1"/>
</dbReference>
<comment type="caution">
    <text evidence="5">The sequence shown here is derived from an EMBL/GenBank/DDBJ whole genome shotgun (WGS) entry which is preliminary data.</text>
</comment>
<dbReference type="Proteomes" id="UP000620550">
    <property type="component" value="Unassembled WGS sequence"/>
</dbReference>
<dbReference type="InterPro" id="IPR008254">
    <property type="entry name" value="Flavodoxin/NO_synth"/>
</dbReference>
<dbReference type="PANTHER" id="PTHR19384:SF17">
    <property type="entry name" value="NADPH--CYTOCHROME P450 REDUCTASE"/>
    <property type="match status" value="1"/>
</dbReference>
<dbReference type="Pfam" id="PF00175">
    <property type="entry name" value="NAD_binding_1"/>
    <property type="match status" value="1"/>
</dbReference>
<dbReference type="PANTHER" id="PTHR19384">
    <property type="entry name" value="NITRIC OXIDE SYNTHASE-RELATED"/>
    <property type="match status" value="1"/>
</dbReference>
<keyword evidence="6" id="KW-1185">Reference proteome</keyword>
<dbReference type="Gene3D" id="3.40.50.360">
    <property type="match status" value="1"/>
</dbReference>
<keyword evidence="3" id="KW-0812">Transmembrane</keyword>
<dbReference type="EC" id="1.6.2.4" evidence="2"/>
<keyword evidence="3" id="KW-1133">Transmembrane helix</keyword>
<feature type="transmembrane region" description="Helical" evidence="3">
    <location>
        <begin position="173"/>
        <end position="197"/>
    </location>
</feature>
<keyword evidence="3" id="KW-0472">Membrane</keyword>
<evidence type="ECO:0000259" key="4">
    <source>
        <dbReference type="PROSITE" id="PS50902"/>
    </source>
</evidence>
<keyword evidence="1" id="KW-0285">Flavoprotein</keyword>
<dbReference type="EMBL" id="BNAF01000005">
    <property type="protein sequence ID" value="GHE33220.1"/>
    <property type="molecule type" value="Genomic_DNA"/>
</dbReference>
<dbReference type="Pfam" id="PF03929">
    <property type="entry name" value="PepSY_TM"/>
    <property type="match status" value="1"/>
</dbReference>
<dbReference type="Pfam" id="PF00258">
    <property type="entry name" value="Flavodoxin_1"/>
    <property type="match status" value="1"/>
</dbReference>
<evidence type="ECO:0000256" key="2">
    <source>
        <dbReference type="ARBA" id="ARBA00023797"/>
    </source>
</evidence>
<dbReference type="InterPro" id="IPR005625">
    <property type="entry name" value="PepSY-ass_TM"/>
</dbReference>
<dbReference type="InterPro" id="IPR001433">
    <property type="entry name" value="OxRdtase_FAD/NAD-bd"/>
</dbReference>
<dbReference type="PROSITE" id="PS50902">
    <property type="entry name" value="FLAVODOXIN_LIKE"/>
    <property type="match status" value="1"/>
</dbReference>
<organism evidence="5 6">
    <name type="scientific">Sphingobacterium griseoflavum</name>
    <dbReference type="NCBI Taxonomy" id="1474952"/>
    <lineage>
        <taxon>Bacteria</taxon>
        <taxon>Pseudomonadati</taxon>
        <taxon>Bacteroidota</taxon>
        <taxon>Sphingobacteriia</taxon>
        <taxon>Sphingobacteriales</taxon>
        <taxon>Sphingobacteriaceae</taxon>
        <taxon>Sphingobacterium</taxon>
    </lineage>
</organism>
<evidence type="ECO:0000313" key="5">
    <source>
        <dbReference type="EMBL" id="GHE33220.1"/>
    </source>
</evidence>
<proteinExistence type="predicted"/>
<evidence type="ECO:0000313" key="6">
    <source>
        <dbReference type="Proteomes" id="UP000620550"/>
    </source>
</evidence>
<feature type="transmembrane region" description="Helical" evidence="3">
    <location>
        <begin position="130"/>
        <end position="152"/>
    </location>
</feature>
<sequence length="733" mass="82371">MTLSIWRYAHLFLAIVSSLFLGVLSATGVILAIDAIVEKYPDYRVKNLEALSLAEVVPTLRELYPEVISLAVDHNGFVLIDAIDESGNAVRGFVDANTGKMLGPIAPKSSFVQGVTTLHRSLFLHETGRIIVGITSFLLLLITVSGLILLLKRQQGLRHLFAKIKKDSFAQHFHVWTGRWSVLPLLFISLTGTYLFMSRMGLFSEENTVTKHGASANSIVAEQTLDNFPVFRQTSLADVEKLEFPFVEGDPEEFFILKLKDVELTVDQLTGKVVREAKSPYHVLLEKWSLDLHSGRTSIMLAIVLGLASLHILFLIYSGFSITFKRTRVKIKNVIEADRAEIILLVGSENGSTLFFANQVLQQLLQAGYRAFMAEMNCYKNFPCVEKLIVFTATFGLGDAPTNARRFLSLLKAHPQDHPVQFAVLGFGSRTYSHFCGYASLVDTSLAQQKWAVRQLPLYTINDRSADEFVQWTHAWSEATLLRLATSPAVYAQKIEQLQDLQVVDKTDVGFDNQTFMITLALQSRKTFQSGDLLAIYPNDKGAERFYSIGKHFGNVRLIVKLHEQGIGSSYLYRLQVGQSIRARVVKNLSFHFPKKASRVLMICNGTGIAPFLGMVNCNRNRRPIYLYAGFRYRNSLAVQYQRYADDAIRERRLTSFAMAFSREECPQYVMDLVRRDAVFISDVLRRQGVVMICGSLSMQKDVESLLDEIVLSNAGLSLASLKENGQLLTDCY</sequence>
<dbReference type="RefSeq" id="WP_189626066.1">
    <property type="nucleotide sequence ID" value="NZ_BNAF01000005.1"/>
</dbReference>
<gene>
    <name evidence="5" type="ORF">GCM10017764_15380</name>
</gene>